<name>A0A0A9F950_ARUDO</name>
<protein>
    <submittedName>
        <fullName evidence="1">Uncharacterized protein</fullName>
    </submittedName>
</protein>
<reference evidence="1" key="1">
    <citation type="submission" date="2014-09" db="EMBL/GenBank/DDBJ databases">
        <authorList>
            <person name="Magalhaes I.L.F."/>
            <person name="Oliveira U."/>
            <person name="Santos F.R."/>
            <person name="Vidigal T.H.D.A."/>
            <person name="Brescovit A.D."/>
            <person name="Santos A.J."/>
        </authorList>
    </citation>
    <scope>NUCLEOTIDE SEQUENCE</scope>
    <source>
        <tissue evidence="1">Shoot tissue taken approximately 20 cm above the soil surface</tissue>
    </source>
</reference>
<dbReference type="EMBL" id="GBRH01191260">
    <property type="protein sequence ID" value="JAE06636.1"/>
    <property type="molecule type" value="Transcribed_RNA"/>
</dbReference>
<accession>A0A0A9F950</accession>
<organism evidence="1">
    <name type="scientific">Arundo donax</name>
    <name type="common">Giant reed</name>
    <name type="synonym">Donax arundinaceus</name>
    <dbReference type="NCBI Taxonomy" id="35708"/>
    <lineage>
        <taxon>Eukaryota</taxon>
        <taxon>Viridiplantae</taxon>
        <taxon>Streptophyta</taxon>
        <taxon>Embryophyta</taxon>
        <taxon>Tracheophyta</taxon>
        <taxon>Spermatophyta</taxon>
        <taxon>Magnoliopsida</taxon>
        <taxon>Liliopsida</taxon>
        <taxon>Poales</taxon>
        <taxon>Poaceae</taxon>
        <taxon>PACMAD clade</taxon>
        <taxon>Arundinoideae</taxon>
        <taxon>Arundineae</taxon>
        <taxon>Arundo</taxon>
    </lineage>
</organism>
<dbReference type="AlphaFoldDB" id="A0A0A9F950"/>
<sequence>MAEGVHLLGAQHMRSSELPALAPVLTVGCKRDVCRAIADDVRGHGWWPRREDVVVGAQDGLGGARGGHEQGGHGTDANEQEAVAAILGIEVSDGYVGLGAEEVEVADDRQLAWR</sequence>
<reference evidence="1" key="2">
    <citation type="journal article" date="2015" name="Data Brief">
        <title>Shoot transcriptome of the giant reed, Arundo donax.</title>
        <authorList>
            <person name="Barrero R.A."/>
            <person name="Guerrero F.D."/>
            <person name="Moolhuijzen P."/>
            <person name="Goolsby J.A."/>
            <person name="Tidwell J."/>
            <person name="Bellgard S.E."/>
            <person name="Bellgard M.I."/>
        </authorList>
    </citation>
    <scope>NUCLEOTIDE SEQUENCE</scope>
    <source>
        <tissue evidence="1">Shoot tissue taken approximately 20 cm above the soil surface</tissue>
    </source>
</reference>
<proteinExistence type="predicted"/>
<evidence type="ECO:0000313" key="1">
    <source>
        <dbReference type="EMBL" id="JAE06636.1"/>
    </source>
</evidence>